<dbReference type="Pfam" id="PF00535">
    <property type="entry name" value="Glycos_transf_2"/>
    <property type="match status" value="1"/>
</dbReference>
<protein>
    <recommendedName>
        <fullName evidence="1">Glycosyltransferase 2-like domain-containing protein</fullName>
    </recommendedName>
</protein>
<reference evidence="2" key="1">
    <citation type="journal article" date="2020" name="Nature">
        <title>Giant virus diversity and host interactions through global metagenomics.</title>
        <authorList>
            <person name="Schulz F."/>
            <person name="Roux S."/>
            <person name="Paez-Espino D."/>
            <person name="Jungbluth S."/>
            <person name="Walsh D.A."/>
            <person name="Denef V.J."/>
            <person name="McMahon K.D."/>
            <person name="Konstantinidis K.T."/>
            <person name="Eloe-Fadrosh E.A."/>
            <person name="Kyrpides N.C."/>
            <person name="Woyke T."/>
        </authorList>
    </citation>
    <scope>NUCLEOTIDE SEQUENCE</scope>
    <source>
        <strain evidence="2">GVMAG-M-3300027206-1</strain>
    </source>
</reference>
<organism evidence="2">
    <name type="scientific">viral metagenome</name>
    <dbReference type="NCBI Taxonomy" id="1070528"/>
    <lineage>
        <taxon>unclassified sequences</taxon>
        <taxon>metagenomes</taxon>
        <taxon>organismal metagenomes</taxon>
    </lineage>
</organism>
<proteinExistence type="predicted"/>
<dbReference type="InterPro" id="IPR029044">
    <property type="entry name" value="Nucleotide-diphossugar_trans"/>
</dbReference>
<dbReference type="AlphaFoldDB" id="A0A6C0JD98"/>
<dbReference type="InterPro" id="IPR001173">
    <property type="entry name" value="Glyco_trans_2-like"/>
</dbReference>
<dbReference type="PANTHER" id="PTHR43630:SF2">
    <property type="entry name" value="GLYCOSYLTRANSFERASE"/>
    <property type="match status" value="1"/>
</dbReference>
<evidence type="ECO:0000313" key="2">
    <source>
        <dbReference type="EMBL" id="QHU03622.1"/>
    </source>
</evidence>
<dbReference type="SUPFAM" id="SSF53448">
    <property type="entry name" value="Nucleotide-diphospho-sugar transferases"/>
    <property type="match status" value="1"/>
</dbReference>
<evidence type="ECO:0000259" key="1">
    <source>
        <dbReference type="Pfam" id="PF00535"/>
    </source>
</evidence>
<sequence>MVNISYAICVCNEHRELKCLINFLLKVKDEGDEVNILLDSKNATPEVRTVLEFYGDKIVVNEREFDGKFSDHRNYHATKCKGDYIFVIDADEMPQEALIVNIKSFDGDIMYIPRINMCPGYTAEWLDSHKFAINEAGWINFPDYQGRYYKNNGTIKWENDLHEKLVGSDNVAKVDAKPLVSLLHIKTVERQDKQGEYYDSL</sequence>
<name>A0A6C0JD98_9ZZZZ</name>
<accession>A0A6C0JD98</accession>
<dbReference type="EMBL" id="MN740384">
    <property type="protein sequence ID" value="QHU03622.1"/>
    <property type="molecule type" value="Genomic_DNA"/>
</dbReference>
<dbReference type="Gene3D" id="3.90.550.10">
    <property type="entry name" value="Spore Coat Polysaccharide Biosynthesis Protein SpsA, Chain A"/>
    <property type="match status" value="1"/>
</dbReference>
<dbReference type="PANTHER" id="PTHR43630">
    <property type="entry name" value="POLY-BETA-1,6-N-ACETYL-D-GLUCOSAMINE SYNTHASE"/>
    <property type="match status" value="1"/>
</dbReference>
<feature type="domain" description="Glycosyltransferase 2-like" evidence="1">
    <location>
        <begin position="7"/>
        <end position="96"/>
    </location>
</feature>